<proteinExistence type="predicted"/>
<dbReference type="AlphaFoldDB" id="A0AB33I8V4"/>
<evidence type="ECO:0000256" key="1">
    <source>
        <dbReference type="SAM" id="MobiDB-lite"/>
    </source>
</evidence>
<feature type="region of interest" description="Disordered" evidence="1">
    <location>
        <begin position="48"/>
        <end position="72"/>
    </location>
</feature>
<dbReference type="EMBL" id="AP023410">
    <property type="protein sequence ID" value="BCK74848.1"/>
    <property type="molecule type" value="Genomic_DNA"/>
</dbReference>
<evidence type="ECO:0000313" key="2">
    <source>
        <dbReference type="EMBL" id="BCK74848.1"/>
    </source>
</evidence>
<protein>
    <submittedName>
        <fullName evidence="2">Uncharacterized protein</fullName>
    </submittedName>
</protein>
<dbReference type="Proteomes" id="UP000516424">
    <property type="component" value="Chromosome"/>
</dbReference>
<evidence type="ECO:0000313" key="3">
    <source>
        <dbReference type="Proteomes" id="UP000516424"/>
    </source>
</evidence>
<gene>
    <name evidence="2" type="ORF">EMQ_0454</name>
</gene>
<keyword evidence="3" id="KW-1185">Reference proteome</keyword>
<name>A0AB33I8V4_ACEAC</name>
<sequence>MEESVEKEKPERLAVPELHIRQIAMEHSATHEEVKLLIDMDERITESLETTQDCKEKEGEKREERGSERSGIECHGKEIRHFDGRYPPQSGRFCHFSNLMTNLKK</sequence>
<reference evidence="2 3" key="1">
    <citation type="journal article" date="2011" name="Microbiology">
        <title>Transcriptome response to different carbon sources in Acetobacter aceti.</title>
        <authorList>
            <person name="Sakurai K."/>
            <person name="Arai H."/>
            <person name="Ishii M."/>
            <person name="Igarashi Y."/>
        </authorList>
    </citation>
    <scope>NUCLEOTIDE SEQUENCE [LARGE SCALE GENOMIC DNA]</scope>
    <source>
        <strain evidence="2 3">NBRC 14818</strain>
    </source>
</reference>
<accession>A0AB33I8V4</accession>
<organism evidence="2 3">
    <name type="scientific">Acetobacter aceti NBRC 14818</name>
    <dbReference type="NCBI Taxonomy" id="887700"/>
    <lineage>
        <taxon>Bacteria</taxon>
        <taxon>Pseudomonadati</taxon>
        <taxon>Pseudomonadota</taxon>
        <taxon>Alphaproteobacteria</taxon>
        <taxon>Acetobacterales</taxon>
        <taxon>Acetobacteraceae</taxon>
        <taxon>Acetobacter</taxon>
        <taxon>Acetobacter subgen. Acetobacter</taxon>
    </lineage>
</organism>